<gene>
    <name evidence="1" type="ORF">Pas1_07475</name>
</gene>
<evidence type="ECO:0000313" key="1">
    <source>
        <dbReference type="EMBL" id="AWW50231.1"/>
    </source>
</evidence>
<organism evidence="1 2">
    <name type="scientific">Polynucleobacter paneuropaeus</name>
    <dbReference type="NCBI Taxonomy" id="2527775"/>
    <lineage>
        <taxon>Bacteria</taxon>
        <taxon>Pseudomonadati</taxon>
        <taxon>Pseudomonadota</taxon>
        <taxon>Betaproteobacteria</taxon>
        <taxon>Burkholderiales</taxon>
        <taxon>Burkholderiaceae</taxon>
        <taxon>Polynucleobacter</taxon>
    </lineage>
</organism>
<sequence length="182" mass="19990">MSNSLIIRLLGMLIITLALSSCSTVFLNDSDGTSLNALGEPRVLEMQMHLTRGSDSSTMDLVVEVRKQGLTVIGSSFGIRIFTLSYNGNLIAEGTGTGLPFYVPNKLIVDDVILALSSRSALEGKLPKNCKLVRVGEVGKIYCDERLLVNVEHQKTADKNELVLVERFQPEYKVNFVISEVK</sequence>
<dbReference type="InterPro" id="IPR021675">
    <property type="entry name" value="DUF3261"/>
</dbReference>
<dbReference type="EMBL" id="CP030085">
    <property type="protein sequence ID" value="AWW50231.1"/>
    <property type="molecule type" value="Genomic_DNA"/>
</dbReference>
<evidence type="ECO:0000313" key="2">
    <source>
        <dbReference type="Proteomes" id="UP000248592"/>
    </source>
</evidence>
<evidence type="ECO:0008006" key="3">
    <source>
        <dbReference type="Google" id="ProtNLM"/>
    </source>
</evidence>
<name>A0A2Z4JTV9_9BURK</name>
<proteinExistence type="predicted"/>
<dbReference type="Proteomes" id="UP000248592">
    <property type="component" value="Chromosome"/>
</dbReference>
<accession>A0A2Z4JTV9</accession>
<dbReference type="Pfam" id="PF11659">
    <property type="entry name" value="DUF3261"/>
    <property type="match status" value="1"/>
</dbReference>
<reference evidence="2" key="1">
    <citation type="submission" date="2018-06" db="EMBL/GenBank/DDBJ databases">
        <title>Description of a new Polynucleobacter species.</title>
        <authorList>
            <person name="Hahn M.W."/>
        </authorList>
    </citation>
    <scope>NUCLEOTIDE SEQUENCE [LARGE SCALE GENOMIC DNA]</scope>
    <source>
        <strain evidence="2">MG-25-Pas1-D2</strain>
    </source>
</reference>
<dbReference type="RefSeq" id="WP_112294922.1">
    <property type="nucleotide sequence ID" value="NZ_CBCSBS010000002.1"/>
</dbReference>
<protein>
    <recommendedName>
        <fullName evidence="3">DUF3261 domain-containing protein</fullName>
    </recommendedName>
</protein>
<dbReference type="AlphaFoldDB" id="A0A2Z4JTV9"/>